<feature type="non-terminal residue" evidence="1">
    <location>
        <position position="45"/>
    </location>
</feature>
<reference evidence="1" key="1">
    <citation type="submission" date="2021-02" db="EMBL/GenBank/DDBJ databases">
        <authorList>
            <person name="Nowell W R."/>
        </authorList>
    </citation>
    <scope>NUCLEOTIDE SEQUENCE</scope>
</reference>
<dbReference type="EMBL" id="CAJOBD010045812">
    <property type="protein sequence ID" value="CAF4335252.1"/>
    <property type="molecule type" value="Genomic_DNA"/>
</dbReference>
<protein>
    <submittedName>
        <fullName evidence="1">Uncharacterized protein</fullName>
    </submittedName>
</protein>
<evidence type="ECO:0000313" key="2">
    <source>
        <dbReference type="Proteomes" id="UP000663836"/>
    </source>
</evidence>
<comment type="caution">
    <text evidence="1">The sequence shown here is derived from an EMBL/GenBank/DDBJ whole genome shotgun (WGS) entry which is preliminary data.</text>
</comment>
<gene>
    <name evidence="1" type="ORF">JBS370_LOCUS41439</name>
</gene>
<evidence type="ECO:0000313" key="1">
    <source>
        <dbReference type="EMBL" id="CAF4335252.1"/>
    </source>
</evidence>
<sequence>MIRQFSHIPTSDTSLFAAHHEKFSFSLFTPLSSNPTNPAEIPSSN</sequence>
<dbReference type="AlphaFoldDB" id="A0A820K727"/>
<name>A0A820K727_9BILA</name>
<proteinExistence type="predicted"/>
<dbReference type="Proteomes" id="UP000663836">
    <property type="component" value="Unassembled WGS sequence"/>
</dbReference>
<accession>A0A820K727</accession>
<organism evidence="1 2">
    <name type="scientific">Rotaria sordida</name>
    <dbReference type="NCBI Taxonomy" id="392033"/>
    <lineage>
        <taxon>Eukaryota</taxon>
        <taxon>Metazoa</taxon>
        <taxon>Spiralia</taxon>
        <taxon>Gnathifera</taxon>
        <taxon>Rotifera</taxon>
        <taxon>Eurotatoria</taxon>
        <taxon>Bdelloidea</taxon>
        <taxon>Philodinida</taxon>
        <taxon>Philodinidae</taxon>
        <taxon>Rotaria</taxon>
    </lineage>
</organism>